<dbReference type="InterPro" id="IPR013249">
    <property type="entry name" value="RNA_pol_sigma70_r4_t2"/>
</dbReference>
<dbReference type="InterPro" id="IPR013324">
    <property type="entry name" value="RNA_pol_sigma_r3/r4-like"/>
</dbReference>
<evidence type="ECO:0000313" key="8">
    <source>
        <dbReference type="EMBL" id="QEW02787.1"/>
    </source>
</evidence>
<proteinExistence type="inferred from homology"/>
<comment type="similarity">
    <text evidence="1">Belongs to the sigma-70 factor family. ECF subfamily.</text>
</comment>
<dbReference type="PANTHER" id="PTHR30173">
    <property type="entry name" value="SIGMA 19 FACTOR"/>
    <property type="match status" value="1"/>
</dbReference>
<dbReference type="Gene3D" id="3.10.450.50">
    <property type="match status" value="1"/>
</dbReference>
<accession>A0A5J6L2T9</accession>
<dbReference type="SUPFAM" id="SSF54427">
    <property type="entry name" value="NTF2-like"/>
    <property type="match status" value="1"/>
</dbReference>
<keyword evidence="4" id="KW-0731">Sigma factor</keyword>
<evidence type="ECO:0000259" key="6">
    <source>
        <dbReference type="Pfam" id="PF04542"/>
    </source>
</evidence>
<dbReference type="Pfam" id="PF08281">
    <property type="entry name" value="Sigma70_r4_2"/>
    <property type="match status" value="1"/>
</dbReference>
<dbReference type="GO" id="GO:0016987">
    <property type="term" value="F:sigma factor activity"/>
    <property type="evidence" value="ECO:0007669"/>
    <property type="project" value="UniProtKB-KW"/>
</dbReference>
<evidence type="ECO:0000256" key="5">
    <source>
        <dbReference type="ARBA" id="ARBA00023163"/>
    </source>
</evidence>
<dbReference type="GO" id="GO:0006352">
    <property type="term" value="P:DNA-templated transcription initiation"/>
    <property type="evidence" value="ECO:0007669"/>
    <property type="project" value="InterPro"/>
</dbReference>
<comment type="subunit">
    <text evidence="2">Interacts transiently with the RNA polymerase catalytic core formed by RpoA, RpoB, RpoC and RpoZ (2 alpha, 1 beta, 1 beta' and 1 omega subunit) to form the RNA polymerase holoenzyme that can initiate transcription.</text>
</comment>
<feature type="domain" description="RNA polymerase sigma factor 70 region 4 type 2" evidence="7">
    <location>
        <begin position="109"/>
        <end position="159"/>
    </location>
</feature>
<protein>
    <submittedName>
        <fullName evidence="8">Sigma-70 family RNA polymerase sigma factor</fullName>
    </submittedName>
</protein>
<dbReference type="InterPro" id="IPR007627">
    <property type="entry name" value="RNA_pol_sigma70_r2"/>
</dbReference>
<dbReference type="GO" id="GO:0003677">
    <property type="term" value="F:DNA binding"/>
    <property type="evidence" value="ECO:0007669"/>
    <property type="project" value="InterPro"/>
</dbReference>
<dbReference type="Gene3D" id="1.10.1740.10">
    <property type="match status" value="1"/>
</dbReference>
<keyword evidence="3" id="KW-0805">Transcription regulation</keyword>
<sequence length="291" mass="31377">MTDPRMLARWFQSQRPRLVAIAVNLLGDAAEAEDVVQDAWLRLQRVDPAGIDNLAAWMTTVVSRLSLDVLRSARRRHEAPLSAERWPAHADVAPSPEDEASAADRVGVALLVVLETLGPAERLSFVLHDVFGLSFPEVAAILDRSEASARKLASRARARVRGAAPSRAVSRTDDRLVAAWLRAAREGEFATLLELLDEGAVLRADYGTHSETIRGARDIAERAALSAKLAANSTRVLINGRPAVAAVVRGRIVSVMLFGIQRGRITALEVLAGPDRLHAIAGLDEAVGPHT</sequence>
<keyword evidence="9" id="KW-1185">Reference proteome</keyword>
<dbReference type="Pfam" id="PF04542">
    <property type="entry name" value="Sigma70_r2"/>
    <property type="match status" value="1"/>
</dbReference>
<dbReference type="KEGG" id="mlz:F6J85_06500"/>
<evidence type="ECO:0000256" key="4">
    <source>
        <dbReference type="ARBA" id="ARBA00023082"/>
    </source>
</evidence>
<dbReference type="NCBIfam" id="TIGR02937">
    <property type="entry name" value="sigma70-ECF"/>
    <property type="match status" value="1"/>
</dbReference>
<organism evidence="8 9">
    <name type="scientific">Microbacterium lushaniae</name>
    <dbReference type="NCBI Taxonomy" id="2614639"/>
    <lineage>
        <taxon>Bacteria</taxon>
        <taxon>Bacillati</taxon>
        <taxon>Actinomycetota</taxon>
        <taxon>Actinomycetes</taxon>
        <taxon>Micrococcales</taxon>
        <taxon>Microbacteriaceae</taxon>
        <taxon>Microbacterium</taxon>
    </lineage>
</organism>
<keyword evidence="5" id="KW-0804">Transcription</keyword>
<evidence type="ECO:0000313" key="9">
    <source>
        <dbReference type="Proteomes" id="UP000325516"/>
    </source>
</evidence>
<dbReference type="Gene3D" id="1.10.10.10">
    <property type="entry name" value="Winged helix-like DNA-binding domain superfamily/Winged helix DNA-binding domain"/>
    <property type="match status" value="1"/>
</dbReference>
<reference evidence="9" key="1">
    <citation type="submission" date="2019-09" db="EMBL/GenBank/DDBJ databases">
        <title>Mumia zhuanghuii sp. nov. isolated from the intestinal contents of plateau pika (Ochotona curzoniae) in the Qinghai-Tibet plateau of China.</title>
        <authorList>
            <person name="Tian Z."/>
        </authorList>
    </citation>
    <scope>NUCLEOTIDE SEQUENCE [LARGE SCALE GENOMIC DNA]</scope>
    <source>
        <strain evidence="9">L-031</strain>
    </source>
</reference>
<dbReference type="InterPro" id="IPR052704">
    <property type="entry name" value="ECF_Sigma-70_Domain"/>
</dbReference>
<dbReference type="RefSeq" id="WP_150924322.1">
    <property type="nucleotide sequence ID" value="NZ_CP044232.1"/>
</dbReference>
<dbReference type="AlphaFoldDB" id="A0A5J6L2T9"/>
<dbReference type="EMBL" id="CP044232">
    <property type="protein sequence ID" value="QEW02787.1"/>
    <property type="molecule type" value="Genomic_DNA"/>
</dbReference>
<dbReference type="InterPro" id="IPR014284">
    <property type="entry name" value="RNA_pol_sigma-70_dom"/>
</dbReference>
<evidence type="ECO:0000259" key="7">
    <source>
        <dbReference type="Pfam" id="PF08281"/>
    </source>
</evidence>
<dbReference type="PANTHER" id="PTHR30173:SF43">
    <property type="entry name" value="ECF RNA POLYMERASE SIGMA FACTOR SIGI-RELATED"/>
    <property type="match status" value="1"/>
</dbReference>
<evidence type="ECO:0000256" key="3">
    <source>
        <dbReference type="ARBA" id="ARBA00023015"/>
    </source>
</evidence>
<evidence type="ECO:0000256" key="2">
    <source>
        <dbReference type="ARBA" id="ARBA00011344"/>
    </source>
</evidence>
<dbReference type="InterPro" id="IPR013325">
    <property type="entry name" value="RNA_pol_sigma_r2"/>
</dbReference>
<feature type="domain" description="RNA polymerase sigma-70 region 2" evidence="6">
    <location>
        <begin position="11"/>
        <end position="76"/>
    </location>
</feature>
<dbReference type="InterPro" id="IPR036388">
    <property type="entry name" value="WH-like_DNA-bd_sf"/>
</dbReference>
<dbReference type="InterPro" id="IPR032710">
    <property type="entry name" value="NTF2-like_dom_sf"/>
</dbReference>
<evidence type="ECO:0000256" key="1">
    <source>
        <dbReference type="ARBA" id="ARBA00010641"/>
    </source>
</evidence>
<name>A0A5J6L2T9_9MICO</name>
<dbReference type="SUPFAM" id="SSF88659">
    <property type="entry name" value="Sigma3 and sigma4 domains of RNA polymerase sigma factors"/>
    <property type="match status" value="1"/>
</dbReference>
<dbReference type="SUPFAM" id="SSF88946">
    <property type="entry name" value="Sigma2 domain of RNA polymerase sigma factors"/>
    <property type="match status" value="1"/>
</dbReference>
<gene>
    <name evidence="8" type="ORF">F6J85_06500</name>
</gene>
<dbReference type="Proteomes" id="UP000325516">
    <property type="component" value="Chromosome"/>
</dbReference>